<evidence type="ECO:0000313" key="5">
    <source>
        <dbReference type="EMBL" id="AES73813.2"/>
    </source>
</evidence>
<dbReference type="Pfam" id="PF00582">
    <property type="entry name" value="Usp"/>
    <property type="match status" value="1"/>
</dbReference>
<evidence type="ECO:0000256" key="3">
    <source>
        <dbReference type="ARBA" id="ARBA00022786"/>
    </source>
</evidence>
<evidence type="ECO:0000256" key="1">
    <source>
        <dbReference type="ARBA" id="ARBA00000900"/>
    </source>
</evidence>
<dbReference type="GO" id="GO:0061630">
    <property type="term" value="F:ubiquitin protein ligase activity"/>
    <property type="evidence" value="ECO:0007669"/>
    <property type="project" value="UniProtKB-EC"/>
</dbReference>
<evidence type="ECO:0000313" key="7">
    <source>
        <dbReference type="Proteomes" id="UP000002051"/>
    </source>
</evidence>
<dbReference type="EnsemblPlants" id="AES73813">
    <property type="protein sequence ID" value="AES73813"/>
    <property type="gene ID" value="MTR_3g109110"/>
</dbReference>
<accession>A0A0C3VR15</accession>
<dbReference type="PANTHER" id="PTHR45647">
    <property type="entry name" value="OS02G0152300 PROTEIN"/>
    <property type="match status" value="1"/>
</dbReference>
<reference evidence="6" key="3">
    <citation type="submission" date="2015-04" db="UniProtKB">
        <authorList>
            <consortium name="EnsemblPlants"/>
        </authorList>
    </citation>
    <scope>IDENTIFICATION</scope>
    <source>
        <strain evidence="6">cv. Jemalong A17</strain>
    </source>
</reference>
<evidence type="ECO:0000313" key="6">
    <source>
        <dbReference type="EnsemblPlants" id="AES73813"/>
    </source>
</evidence>
<evidence type="ECO:0000259" key="4">
    <source>
        <dbReference type="Pfam" id="PF00582"/>
    </source>
</evidence>
<keyword evidence="7" id="KW-1185">Reference proteome</keyword>
<protein>
    <recommendedName>
        <fullName evidence="2">RING-type E3 ubiquitin transferase</fullName>
        <ecNumber evidence="2">2.3.2.27</ecNumber>
    </recommendedName>
</protein>
<accession>G7J2U4</accession>
<organism evidence="5 7">
    <name type="scientific">Medicago truncatula</name>
    <name type="common">Barrel medic</name>
    <name type="synonym">Medicago tribuloides</name>
    <dbReference type="NCBI Taxonomy" id="3880"/>
    <lineage>
        <taxon>Eukaryota</taxon>
        <taxon>Viridiplantae</taxon>
        <taxon>Streptophyta</taxon>
        <taxon>Embryophyta</taxon>
        <taxon>Tracheophyta</taxon>
        <taxon>Spermatophyta</taxon>
        <taxon>Magnoliopsida</taxon>
        <taxon>eudicotyledons</taxon>
        <taxon>Gunneridae</taxon>
        <taxon>Pentapetalae</taxon>
        <taxon>rosids</taxon>
        <taxon>fabids</taxon>
        <taxon>Fabales</taxon>
        <taxon>Fabaceae</taxon>
        <taxon>Papilionoideae</taxon>
        <taxon>50 kb inversion clade</taxon>
        <taxon>NPAAA clade</taxon>
        <taxon>Hologalegina</taxon>
        <taxon>IRL clade</taxon>
        <taxon>Trifolieae</taxon>
        <taxon>Medicago</taxon>
    </lineage>
</organism>
<sequence>MSLPKKKDGVNGLIAVAVNNEKESHRAFKWAIDNLLTRNANVILIHVKILPPDAEINANDNDDDSLLICKEPDADALYMFLPYCVFCTRKYIQCKRVLLEDADVSKALIEYASQVGIEHLILGSSAKTSLHKIFKATDISGTVSKGAPDFCTVYVIGNGKIQSMRPASKQERYSFDVDAPGRSWDGIYPFGKEYLESASGQEHVSTSQPASQTEFVTKEAFSELVEVIKKKHEKEEADRAKMQQVLDTILAKILNPQEC</sequence>
<keyword evidence="3" id="KW-0833">Ubl conjugation pathway</keyword>
<dbReference type="EMBL" id="CM001219">
    <property type="protein sequence ID" value="AES73813.2"/>
    <property type="molecule type" value="Genomic_DNA"/>
</dbReference>
<reference evidence="5 7" key="1">
    <citation type="journal article" date="2011" name="Nature">
        <title>The Medicago genome provides insight into the evolution of rhizobial symbioses.</title>
        <authorList>
            <person name="Young N.D."/>
            <person name="Debelle F."/>
            <person name="Oldroyd G.E."/>
            <person name="Geurts R."/>
            <person name="Cannon S.B."/>
            <person name="Udvardi M.K."/>
            <person name="Benedito V.A."/>
            <person name="Mayer K.F."/>
            <person name="Gouzy J."/>
            <person name="Schoof H."/>
            <person name="Van de Peer Y."/>
            <person name="Proost S."/>
            <person name="Cook D.R."/>
            <person name="Meyers B.C."/>
            <person name="Spannagl M."/>
            <person name="Cheung F."/>
            <person name="De Mita S."/>
            <person name="Krishnakumar V."/>
            <person name="Gundlach H."/>
            <person name="Zhou S."/>
            <person name="Mudge J."/>
            <person name="Bharti A.K."/>
            <person name="Murray J.D."/>
            <person name="Naoumkina M.A."/>
            <person name="Rosen B."/>
            <person name="Silverstein K.A."/>
            <person name="Tang H."/>
            <person name="Rombauts S."/>
            <person name="Zhao P.X."/>
            <person name="Zhou P."/>
            <person name="Barbe V."/>
            <person name="Bardou P."/>
            <person name="Bechner M."/>
            <person name="Bellec A."/>
            <person name="Berger A."/>
            <person name="Berges H."/>
            <person name="Bidwell S."/>
            <person name="Bisseling T."/>
            <person name="Choisne N."/>
            <person name="Couloux A."/>
            <person name="Denny R."/>
            <person name="Deshpande S."/>
            <person name="Dai X."/>
            <person name="Doyle J.J."/>
            <person name="Dudez A.M."/>
            <person name="Farmer A.D."/>
            <person name="Fouteau S."/>
            <person name="Franken C."/>
            <person name="Gibelin C."/>
            <person name="Gish J."/>
            <person name="Goldstein S."/>
            <person name="Gonzalez A.J."/>
            <person name="Green P.J."/>
            <person name="Hallab A."/>
            <person name="Hartog M."/>
            <person name="Hua A."/>
            <person name="Humphray S.J."/>
            <person name="Jeong D.H."/>
            <person name="Jing Y."/>
            <person name="Jocker A."/>
            <person name="Kenton S.M."/>
            <person name="Kim D.J."/>
            <person name="Klee K."/>
            <person name="Lai H."/>
            <person name="Lang C."/>
            <person name="Lin S."/>
            <person name="Macmil S.L."/>
            <person name="Magdelenat G."/>
            <person name="Matthews L."/>
            <person name="McCorrison J."/>
            <person name="Monaghan E.L."/>
            <person name="Mun J.H."/>
            <person name="Najar F.Z."/>
            <person name="Nicholson C."/>
            <person name="Noirot C."/>
            <person name="O'Bleness M."/>
            <person name="Paule C.R."/>
            <person name="Poulain J."/>
            <person name="Prion F."/>
            <person name="Qin B."/>
            <person name="Qu C."/>
            <person name="Retzel E.F."/>
            <person name="Riddle C."/>
            <person name="Sallet E."/>
            <person name="Samain S."/>
            <person name="Samson N."/>
            <person name="Sanders I."/>
            <person name="Saurat O."/>
            <person name="Scarpelli C."/>
            <person name="Schiex T."/>
            <person name="Segurens B."/>
            <person name="Severin A.J."/>
            <person name="Sherrier D.J."/>
            <person name="Shi R."/>
            <person name="Sims S."/>
            <person name="Singer S.R."/>
            <person name="Sinharoy S."/>
            <person name="Sterck L."/>
            <person name="Viollet A."/>
            <person name="Wang B.B."/>
            <person name="Wang K."/>
            <person name="Wang M."/>
            <person name="Wang X."/>
            <person name="Warfsmann J."/>
            <person name="Weissenbach J."/>
            <person name="White D.D."/>
            <person name="White J.D."/>
            <person name="Wiley G.B."/>
            <person name="Wincker P."/>
            <person name="Xing Y."/>
            <person name="Yang L."/>
            <person name="Yao Z."/>
            <person name="Ying F."/>
            <person name="Zhai J."/>
            <person name="Zhou L."/>
            <person name="Zuber A."/>
            <person name="Denarie J."/>
            <person name="Dixon R.A."/>
            <person name="May G.D."/>
            <person name="Schwartz D.C."/>
            <person name="Rogers J."/>
            <person name="Quetier F."/>
            <person name="Town C.D."/>
            <person name="Roe B.A."/>
        </authorList>
    </citation>
    <scope>NUCLEOTIDE SEQUENCE [LARGE SCALE GENOMIC DNA]</scope>
    <source>
        <strain evidence="5">A17</strain>
        <strain evidence="6 7">cv. Jemalong A17</strain>
    </source>
</reference>
<name>G7J2U4_MEDTR</name>
<feature type="domain" description="UspA" evidence="4">
    <location>
        <begin position="14"/>
        <end position="134"/>
    </location>
</feature>
<reference evidence="5 7" key="2">
    <citation type="journal article" date="2014" name="BMC Genomics">
        <title>An improved genome release (version Mt4.0) for the model legume Medicago truncatula.</title>
        <authorList>
            <person name="Tang H."/>
            <person name="Krishnakumar V."/>
            <person name="Bidwell S."/>
            <person name="Rosen B."/>
            <person name="Chan A."/>
            <person name="Zhou S."/>
            <person name="Gentzbittel L."/>
            <person name="Childs K.L."/>
            <person name="Yandell M."/>
            <person name="Gundlach H."/>
            <person name="Mayer K.F."/>
            <person name="Schwartz D.C."/>
            <person name="Town C.D."/>
        </authorList>
    </citation>
    <scope>GENOME REANNOTATION</scope>
    <source>
        <strain evidence="6 7">cv. Jemalong A17</strain>
    </source>
</reference>
<dbReference type="Proteomes" id="UP000002051">
    <property type="component" value="Chromosome 3"/>
</dbReference>
<dbReference type="STRING" id="3880.G7J2U4"/>
<dbReference type="CDD" id="cd01989">
    <property type="entry name" value="USP_STK_Ubox_N"/>
    <property type="match status" value="1"/>
</dbReference>
<gene>
    <name evidence="5" type="ordered locus">MTR_3g109110</name>
</gene>
<comment type="catalytic activity">
    <reaction evidence="1">
        <text>S-ubiquitinyl-[E2 ubiquitin-conjugating enzyme]-L-cysteine + [acceptor protein]-L-lysine = [E2 ubiquitin-conjugating enzyme]-L-cysteine + N(6)-ubiquitinyl-[acceptor protein]-L-lysine.</text>
        <dbReference type="EC" id="2.3.2.27"/>
    </reaction>
</comment>
<dbReference type="InterPro" id="IPR051348">
    <property type="entry name" value="U-box_ubiquitin_ligases"/>
</dbReference>
<dbReference type="HOGENOM" id="CLU_1075061_0_0_1"/>
<proteinExistence type="predicted"/>
<evidence type="ECO:0000256" key="2">
    <source>
        <dbReference type="ARBA" id="ARBA00012483"/>
    </source>
</evidence>
<dbReference type="SUPFAM" id="SSF52402">
    <property type="entry name" value="Adenine nucleotide alpha hydrolases-like"/>
    <property type="match status" value="1"/>
</dbReference>
<dbReference type="AlphaFoldDB" id="G7J2U4"/>
<dbReference type="PANTHER" id="PTHR45647:SF132">
    <property type="entry name" value="KINASE WITH ADENINE NUCLEOTIDE ALPHA HYDROLASES-LIKE DOMAIN-CONTAINING PROTEIN"/>
    <property type="match status" value="1"/>
</dbReference>
<dbReference type="Gene3D" id="3.40.50.620">
    <property type="entry name" value="HUPs"/>
    <property type="match status" value="1"/>
</dbReference>
<dbReference type="InterPro" id="IPR014729">
    <property type="entry name" value="Rossmann-like_a/b/a_fold"/>
</dbReference>
<dbReference type="EC" id="2.3.2.27" evidence="2"/>
<dbReference type="InterPro" id="IPR006016">
    <property type="entry name" value="UspA"/>
</dbReference>